<protein>
    <submittedName>
        <fullName evidence="5">Chitinase</fullName>
    </submittedName>
</protein>
<keyword evidence="6" id="KW-1185">Reference proteome</keyword>
<sequence length="422" mass="46531">MNMKTKMTSKKILFISAIALPVVLLFAYLGSHLFSNSAKMERQAPLSISSEEPELKAGGGSEVESEAVDVFIAGSSRVLTDAEVTSLWGGIDSQFSPDNAVAAVQGALSQEEFEQLFPYRIGTPEWHGFAANHPNYNADQTDYYSYNNLIAAVTDVANIKYKVEYRQDDTNNSRVFRLDKATKTETLIYQNASFNTSSNKTVPILSQTVDFGSFIKEGSHLNRKRELAAFLANISHETGGGMPTSPGGPLAWGLYWNEEISYINTTTVNYVEENDNFPPAEGKSYHGRGPIQLSWNYNYGLISGIIYGTKDKLLQQPELIVNDGKLGFMTAILFWMTPQPPKPSAHDVMVGNWTPSESDISKGLTQEGFGITIMIINGNMEGNLDETDSRIGRRVGFYRKITTQMGISIEGEKVNTAGMSPF</sequence>
<dbReference type="InterPro" id="IPR023346">
    <property type="entry name" value="Lysozyme-like_dom_sf"/>
</dbReference>
<dbReference type="Gene3D" id="3.30.20.10">
    <property type="entry name" value="Endochitinase, domain 2"/>
    <property type="match status" value="1"/>
</dbReference>
<comment type="caution">
    <text evidence="5">The sequence shown here is derived from an EMBL/GenBank/DDBJ whole genome shotgun (WGS) entry which is preliminary data.</text>
</comment>
<dbReference type="Pfam" id="PF00182">
    <property type="entry name" value="Glyco_hydro_19"/>
    <property type="match status" value="1"/>
</dbReference>
<dbReference type="Proteomes" id="UP000261905">
    <property type="component" value="Unassembled WGS sequence"/>
</dbReference>
<keyword evidence="3" id="KW-0812">Transmembrane</keyword>
<organism evidence="5 6">
    <name type="scientific">Paenibacillus paeoniae</name>
    <dbReference type="NCBI Taxonomy" id="2292705"/>
    <lineage>
        <taxon>Bacteria</taxon>
        <taxon>Bacillati</taxon>
        <taxon>Bacillota</taxon>
        <taxon>Bacilli</taxon>
        <taxon>Bacillales</taxon>
        <taxon>Paenibacillaceae</taxon>
        <taxon>Paenibacillus</taxon>
    </lineage>
</organism>
<evidence type="ECO:0000256" key="1">
    <source>
        <dbReference type="ARBA" id="ARBA00022821"/>
    </source>
</evidence>
<evidence type="ECO:0000313" key="6">
    <source>
        <dbReference type="Proteomes" id="UP000261905"/>
    </source>
</evidence>
<dbReference type="PANTHER" id="PTHR22595">
    <property type="entry name" value="CHITINASE-RELATED"/>
    <property type="match status" value="1"/>
</dbReference>
<dbReference type="GO" id="GO:0016998">
    <property type="term" value="P:cell wall macromolecule catabolic process"/>
    <property type="evidence" value="ECO:0007669"/>
    <property type="project" value="InterPro"/>
</dbReference>
<dbReference type="InterPro" id="IPR000726">
    <property type="entry name" value="Glyco_hydro_19_cat"/>
</dbReference>
<feature type="transmembrane region" description="Helical" evidence="3">
    <location>
        <begin position="12"/>
        <end position="34"/>
    </location>
</feature>
<dbReference type="GO" id="GO:0006032">
    <property type="term" value="P:chitin catabolic process"/>
    <property type="evidence" value="ECO:0007669"/>
    <property type="project" value="InterPro"/>
</dbReference>
<dbReference type="EMBL" id="QUBQ01000004">
    <property type="protein sequence ID" value="REK71947.1"/>
    <property type="molecule type" value="Genomic_DNA"/>
</dbReference>
<keyword evidence="3" id="KW-0472">Membrane</keyword>
<keyword evidence="3" id="KW-1133">Transmembrane helix</keyword>
<evidence type="ECO:0000256" key="2">
    <source>
        <dbReference type="ARBA" id="ARBA00023157"/>
    </source>
</evidence>
<proteinExistence type="predicted"/>
<name>A0A371P7M5_9BACL</name>
<reference evidence="5 6" key="1">
    <citation type="submission" date="2018-08" db="EMBL/GenBank/DDBJ databases">
        <title>Paenibacillus sp. M4BSY-1, whole genome shotgun sequence.</title>
        <authorList>
            <person name="Tuo L."/>
        </authorList>
    </citation>
    <scope>NUCLEOTIDE SEQUENCE [LARGE SCALE GENOMIC DNA]</scope>
    <source>
        <strain evidence="5 6">M4BSY-1</strain>
    </source>
</reference>
<dbReference type="GO" id="GO:0006952">
    <property type="term" value="P:defense response"/>
    <property type="evidence" value="ECO:0007669"/>
    <property type="project" value="UniProtKB-KW"/>
</dbReference>
<dbReference type="AlphaFoldDB" id="A0A371P7M5"/>
<dbReference type="Gene3D" id="1.10.530.10">
    <property type="match status" value="1"/>
</dbReference>
<evidence type="ECO:0000256" key="3">
    <source>
        <dbReference type="SAM" id="Phobius"/>
    </source>
</evidence>
<gene>
    <name evidence="5" type="ORF">DX130_19805</name>
</gene>
<evidence type="ECO:0000259" key="4">
    <source>
        <dbReference type="Pfam" id="PF00182"/>
    </source>
</evidence>
<dbReference type="SUPFAM" id="SSF53955">
    <property type="entry name" value="Lysozyme-like"/>
    <property type="match status" value="1"/>
</dbReference>
<accession>A0A371P7M5</accession>
<keyword evidence="1" id="KW-0611">Plant defense</keyword>
<evidence type="ECO:0000313" key="5">
    <source>
        <dbReference type="EMBL" id="REK71947.1"/>
    </source>
</evidence>
<dbReference type="GO" id="GO:0004568">
    <property type="term" value="F:chitinase activity"/>
    <property type="evidence" value="ECO:0007669"/>
    <property type="project" value="InterPro"/>
</dbReference>
<feature type="domain" description="Glycoside hydrolase family 19 catalytic" evidence="4">
    <location>
        <begin position="207"/>
        <end position="409"/>
    </location>
</feature>
<dbReference type="PANTHER" id="PTHR22595:SF79">
    <property type="entry name" value="CHITINASE 12"/>
    <property type="match status" value="1"/>
</dbReference>
<dbReference type="CDD" id="cd00325">
    <property type="entry name" value="chitinase_GH19"/>
    <property type="match status" value="1"/>
</dbReference>
<dbReference type="OrthoDB" id="6018988at2"/>
<keyword evidence="2" id="KW-1015">Disulfide bond</keyword>